<feature type="domain" description="Sodium/calcium exchanger membrane region" evidence="6">
    <location>
        <begin position="199"/>
        <end position="340"/>
    </location>
</feature>
<feature type="transmembrane region" description="Helical" evidence="5">
    <location>
        <begin position="299"/>
        <end position="317"/>
    </location>
</feature>
<evidence type="ECO:0000256" key="1">
    <source>
        <dbReference type="ARBA" id="ARBA00004141"/>
    </source>
</evidence>
<feature type="transmembrane region" description="Helical" evidence="5">
    <location>
        <begin position="329"/>
        <end position="350"/>
    </location>
</feature>
<dbReference type="InterPro" id="IPR004481">
    <property type="entry name" value="K/Na/Ca-exchanger"/>
</dbReference>
<comment type="caution">
    <text evidence="7">The sequence shown here is derived from an EMBL/GenBank/DDBJ whole genome shotgun (WGS) entry which is preliminary data.</text>
</comment>
<dbReference type="GO" id="GO:0005886">
    <property type="term" value="C:plasma membrane"/>
    <property type="evidence" value="ECO:0007669"/>
    <property type="project" value="TreeGrafter"/>
</dbReference>
<dbReference type="EMBL" id="MJGC01000066">
    <property type="protein sequence ID" value="OEJ74393.1"/>
    <property type="molecule type" value="Genomic_DNA"/>
</dbReference>
<evidence type="ECO:0000313" key="7">
    <source>
        <dbReference type="EMBL" id="OEJ74393.1"/>
    </source>
</evidence>
<reference evidence="7" key="1">
    <citation type="submission" date="2016-09" db="EMBL/GenBank/DDBJ databases">
        <title>Draft genome of thermotolerant cyanobacterium Desertifilum sp. strain IPPAS B-1220.</title>
        <authorList>
            <person name="Sinetova M.A."/>
            <person name="Bolakhan K."/>
            <person name="Zayadan B.K."/>
            <person name="Mironov K.S."/>
            <person name="Ustinova V."/>
            <person name="Kupriyanova E.V."/>
            <person name="Sidorov R.A."/>
            <person name="Skrypnik A.N."/>
            <person name="Gogoleva N.E."/>
            <person name="Gogolev Y.V."/>
            <person name="Los D.A."/>
        </authorList>
    </citation>
    <scope>NUCLEOTIDE SEQUENCE [LARGE SCALE GENOMIC DNA]</scope>
    <source>
        <strain evidence="7">IPPAS B-1220</strain>
    </source>
</reference>
<keyword evidence="2 5" id="KW-0812">Transmembrane</keyword>
<dbReference type="GO" id="GO:0008273">
    <property type="term" value="F:calcium, potassium:sodium antiporter activity"/>
    <property type="evidence" value="ECO:0007669"/>
    <property type="project" value="TreeGrafter"/>
</dbReference>
<feature type="transmembrane region" description="Helical" evidence="5">
    <location>
        <begin position="260"/>
        <end position="279"/>
    </location>
</feature>
<feature type="transmembrane region" description="Helical" evidence="5">
    <location>
        <begin position="198"/>
        <end position="221"/>
    </location>
</feature>
<gene>
    <name evidence="7" type="ORF">BH720_14270</name>
</gene>
<dbReference type="InterPro" id="IPR004837">
    <property type="entry name" value="NaCa_Exmemb"/>
</dbReference>
<dbReference type="GO" id="GO:0006874">
    <property type="term" value="P:intracellular calcium ion homeostasis"/>
    <property type="evidence" value="ECO:0007669"/>
    <property type="project" value="TreeGrafter"/>
</dbReference>
<feature type="transmembrane region" description="Helical" evidence="5">
    <location>
        <begin position="136"/>
        <end position="159"/>
    </location>
</feature>
<dbReference type="PANTHER" id="PTHR10846:SF8">
    <property type="entry name" value="INNER MEMBRANE PROTEIN YRBG"/>
    <property type="match status" value="1"/>
</dbReference>
<dbReference type="Gene3D" id="1.20.1420.30">
    <property type="entry name" value="NCX, central ion-binding region"/>
    <property type="match status" value="1"/>
</dbReference>
<comment type="subcellular location">
    <subcellularLocation>
        <location evidence="1">Membrane</location>
        <topology evidence="1">Multi-pass membrane protein</topology>
    </subcellularLocation>
</comment>
<name>A0A1E5QJ70_9CYAN</name>
<dbReference type="GO" id="GO:0005262">
    <property type="term" value="F:calcium channel activity"/>
    <property type="evidence" value="ECO:0007669"/>
    <property type="project" value="TreeGrafter"/>
</dbReference>
<feature type="transmembrane region" description="Helical" evidence="5">
    <location>
        <begin position="111"/>
        <end position="130"/>
    </location>
</feature>
<evidence type="ECO:0000256" key="3">
    <source>
        <dbReference type="ARBA" id="ARBA00022989"/>
    </source>
</evidence>
<evidence type="ECO:0000256" key="2">
    <source>
        <dbReference type="ARBA" id="ARBA00022692"/>
    </source>
</evidence>
<evidence type="ECO:0000256" key="5">
    <source>
        <dbReference type="SAM" id="Phobius"/>
    </source>
</evidence>
<sequence>MGGLVSEPLLINLGIFVLSAIAIALAGSRLAGVADRLAEVTGLGQALVGAIFLGGCTSLPGIVTSITAAAGGHAELATSNALGAIAAQTVYLAVADIAYSKANLEHAAASVTNLIQATLLVALLAIPLVAMSGPDISVFGIHPATLLIPITYIFGLYLISESQSLPMWRPLQTSNTMQETVPHAELERVGEDSGLRSLAAQFLALAAVVTVAGYGVAHSALGLSQVAHLSEGLVGSLFTAISNSLPELVTTVAAVRRGALTLAVGGVIGGNSFDVLLLALSDVAYREGSIYKVLAGQQIFAIGLTILMTGILILGMLRRERHGIGNIGLESVLLIVLYVGGFIALFFQGWQG</sequence>
<dbReference type="PANTHER" id="PTHR10846">
    <property type="entry name" value="SODIUM/POTASSIUM/CALCIUM EXCHANGER"/>
    <property type="match status" value="1"/>
</dbReference>
<evidence type="ECO:0000259" key="6">
    <source>
        <dbReference type="Pfam" id="PF01699"/>
    </source>
</evidence>
<dbReference type="Pfam" id="PF01699">
    <property type="entry name" value="Na_Ca_ex"/>
    <property type="match status" value="2"/>
</dbReference>
<feature type="transmembrane region" description="Helical" evidence="5">
    <location>
        <begin position="46"/>
        <end position="69"/>
    </location>
</feature>
<feature type="transmembrane region" description="Helical" evidence="5">
    <location>
        <begin position="81"/>
        <end position="99"/>
    </location>
</feature>
<keyword evidence="3 5" id="KW-1133">Transmembrane helix</keyword>
<accession>A0A1E5QJ70</accession>
<dbReference type="AlphaFoldDB" id="A0A1E5QJ70"/>
<organism evidence="7">
    <name type="scientific">Desertifilum tharense IPPAS B-1220</name>
    <dbReference type="NCBI Taxonomy" id="1781255"/>
    <lineage>
        <taxon>Bacteria</taxon>
        <taxon>Bacillati</taxon>
        <taxon>Cyanobacteriota</taxon>
        <taxon>Cyanophyceae</taxon>
        <taxon>Desertifilales</taxon>
        <taxon>Desertifilaceae</taxon>
        <taxon>Desertifilum</taxon>
    </lineage>
</organism>
<feature type="transmembrane region" description="Helical" evidence="5">
    <location>
        <begin position="12"/>
        <end position="34"/>
    </location>
</feature>
<dbReference type="InterPro" id="IPR044880">
    <property type="entry name" value="NCX_ion-bd_dom_sf"/>
</dbReference>
<keyword evidence="4 5" id="KW-0472">Membrane</keyword>
<evidence type="ECO:0000256" key="4">
    <source>
        <dbReference type="ARBA" id="ARBA00023136"/>
    </source>
</evidence>
<proteinExistence type="predicted"/>
<feature type="domain" description="Sodium/calcium exchanger membrane region" evidence="6">
    <location>
        <begin position="13"/>
        <end position="130"/>
    </location>
</feature>
<protein>
    <submittedName>
        <fullName evidence="7">Cation transporter</fullName>
    </submittedName>
</protein>